<name>A0AAN6SA00_9PEZI</name>
<dbReference type="PROSITE" id="PS50056">
    <property type="entry name" value="TYR_PHOSPHATASE_2"/>
    <property type="match status" value="1"/>
</dbReference>
<evidence type="ECO:0000313" key="4">
    <source>
        <dbReference type="Proteomes" id="UP001303473"/>
    </source>
</evidence>
<dbReference type="InterPro" id="IPR026893">
    <property type="entry name" value="Tyr/Ser_Pase_IphP-type"/>
</dbReference>
<dbReference type="InterPro" id="IPR016130">
    <property type="entry name" value="Tyr_Pase_AS"/>
</dbReference>
<dbReference type="Gene3D" id="3.90.190.10">
    <property type="entry name" value="Protein tyrosine phosphatase superfamily"/>
    <property type="match status" value="1"/>
</dbReference>
<dbReference type="PROSITE" id="PS00383">
    <property type="entry name" value="TYR_PHOSPHATASE_1"/>
    <property type="match status" value="1"/>
</dbReference>
<dbReference type="Pfam" id="PF13350">
    <property type="entry name" value="Y_phosphatase3"/>
    <property type="match status" value="1"/>
</dbReference>
<proteinExistence type="predicted"/>
<dbReference type="GO" id="GO:0004721">
    <property type="term" value="F:phosphoprotein phosphatase activity"/>
    <property type="evidence" value="ECO:0007669"/>
    <property type="project" value="InterPro"/>
</dbReference>
<dbReference type="InterPro" id="IPR000387">
    <property type="entry name" value="Tyr_Pase_dom"/>
</dbReference>
<evidence type="ECO:0000313" key="3">
    <source>
        <dbReference type="EMBL" id="KAK3945950.1"/>
    </source>
</evidence>
<organism evidence="3 4">
    <name type="scientific">Diplogelasinospora grovesii</name>
    <dbReference type="NCBI Taxonomy" id="303347"/>
    <lineage>
        <taxon>Eukaryota</taxon>
        <taxon>Fungi</taxon>
        <taxon>Dikarya</taxon>
        <taxon>Ascomycota</taxon>
        <taxon>Pezizomycotina</taxon>
        <taxon>Sordariomycetes</taxon>
        <taxon>Sordariomycetidae</taxon>
        <taxon>Sordariales</taxon>
        <taxon>Diplogelasinosporaceae</taxon>
        <taxon>Diplogelasinospora</taxon>
    </lineage>
</organism>
<dbReference type="SUPFAM" id="SSF52799">
    <property type="entry name" value="(Phosphotyrosine protein) phosphatases II"/>
    <property type="match status" value="1"/>
</dbReference>
<feature type="region of interest" description="Disordered" evidence="1">
    <location>
        <begin position="1"/>
        <end position="20"/>
    </location>
</feature>
<accession>A0AAN6SA00</accession>
<dbReference type="InterPro" id="IPR029021">
    <property type="entry name" value="Prot-tyrosine_phosphatase-like"/>
</dbReference>
<evidence type="ECO:0000259" key="2">
    <source>
        <dbReference type="PROSITE" id="PS50056"/>
    </source>
</evidence>
<protein>
    <submittedName>
        <fullName evidence="3">Tyrosine-protein phosphatase</fullName>
    </submittedName>
</protein>
<comment type="caution">
    <text evidence="3">The sequence shown here is derived from an EMBL/GenBank/DDBJ whole genome shotgun (WGS) entry which is preliminary data.</text>
</comment>
<dbReference type="AlphaFoldDB" id="A0AAN6SA00"/>
<keyword evidence="4" id="KW-1185">Reference proteome</keyword>
<feature type="domain" description="Tyrosine specific protein phosphatases" evidence="2">
    <location>
        <begin position="159"/>
        <end position="194"/>
    </location>
</feature>
<dbReference type="Proteomes" id="UP001303473">
    <property type="component" value="Unassembled WGS sequence"/>
</dbReference>
<dbReference type="PANTHER" id="PTHR31126">
    <property type="entry name" value="TYROSINE-PROTEIN PHOSPHATASE"/>
    <property type="match status" value="1"/>
</dbReference>
<evidence type="ECO:0000256" key="1">
    <source>
        <dbReference type="SAM" id="MobiDB-lite"/>
    </source>
</evidence>
<dbReference type="EMBL" id="MU853753">
    <property type="protein sequence ID" value="KAK3945950.1"/>
    <property type="molecule type" value="Genomic_DNA"/>
</dbReference>
<dbReference type="PANTHER" id="PTHR31126:SF73">
    <property type="entry name" value="TYROSINE SPECIFIC PROTEIN PHOSPHATASES DOMAIN-CONTAINING PROTEIN"/>
    <property type="match status" value="1"/>
</dbReference>
<reference evidence="4" key="1">
    <citation type="journal article" date="2023" name="Mol. Phylogenet. Evol.">
        <title>Genome-scale phylogeny and comparative genomics of the fungal order Sordariales.</title>
        <authorList>
            <person name="Hensen N."/>
            <person name="Bonometti L."/>
            <person name="Westerberg I."/>
            <person name="Brannstrom I.O."/>
            <person name="Guillou S."/>
            <person name="Cros-Aarteil S."/>
            <person name="Calhoun S."/>
            <person name="Haridas S."/>
            <person name="Kuo A."/>
            <person name="Mondo S."/>
            <person name="Pangilinan J."/>
            <person name="Riley R."/>
            <person name="LaButti K."/>
            <person name="Andreopoulos B."/>
            <person name="Lipzen A."/>
            <person name="Chen C."/>
            <person name="Yan M."/>
            <person name="Daum C."/>
            <person name="Ng V."/>
            <person name="Clum A."/>
            <person name="Steindorff A."/>
            <person name="Ohm R.A."/>
            <person name="Martin F."/>
            <person name="Silar P."/>
            <person name="Natvig D.O."/>
            <person name="Lalanne C."/>
            <person name="Gautier V."/>
            <person name="Ament-Velasquez S.L."/>
            <person name="Kruys A."/>
            <person name="Hutchinson M.I."/>
            <person name="Powell A.J."/>
            <person name="Barry K."/>
            <person name="Miller A.N."/>
            <person name="Grigoriev I.V."/>
            <person name="Debuchy R."/>
            <person name="Gladieux P."/>
            <person name="Hiltunen Thoren M."/>
            <person name="Johannesson H."/>
        </authorList>
    </citation>
    <scope>NUCLEOTIDE SEQUENCE [LARGE SCALE GENOMIC DNA]</scope>
    <source>
        <strain evidence="4">CBS 340.73</strain>
    </source>
</reference>
<gene>
    <name evidence="3" type="ORF">QBC46DRAFT_349229</name>
</gene>
<sequence>MMSDTLAHHHHLRTLSSTDVREPIPTPQLVTALQSPPFVYVPGTFNTRDLGSLAHLMAGAGAGCPPRLRAGYVYRSGSLEGLTLDGQATLQKLGVKKIFDLRSVAEHEHKPDPEVPGVEVVWQATTELEAVVDLEDFVEGDGERGYQKMYLDVLKVYAGVFRAVLEHILRDDDDKGESGILVHCTAGRDRTGVLSGLLLSLAGTPPDLVELDFMLSRIGTEPAREQLLAFALKGSGAESVEAPGFYNLCSLKVQCWRAFVKGVEREYGGWEGYVRKQLGFSPAELETIKRNLVTPR</sequence>